<dbReference type="NCBIfam" id="TIGR01552">
    <property type="entry name" value="phd_fam"/>
    <property type="match status" value="1"/>
</dbReference>
<dbReference type="Proteomes" id="UP000036277">
    <property type="component" value="Unassembled WGS sequence"/>
</dbReference>
<proteinExistence type="inferred from homology"/>
<dbReference type="InterPro" id="IPR036165">
    <property type="entry name" value="YefM-like_sf"/>
</dbReference>
<dbReference type="STRING" id="880157.AB204_13595"/>
<dbReference type="SUPFAM" id="SSF143120">
    <property type="entry name" value="YefM-like"/>
    <property type="match status" value="1"/>
</dbReference>
<evidence type="ECO:0000256" key="2">
    <source>
        <dbReference type="RuleBase" id="RU362080"/>
    </source>
</evidence>
<organism evidence="3 4">
    <name type="scientific">Xenorhabdus khoisanae</name>
    <dbReference type="NCBI Taxonomy" id="880157"/>
    <lineage>
        <taxon>Bacteria</taxon>
        <taxon>Pseudomonadati</taxon>
        <taxon>Pseudomonadota</taxon>
        <taxon>Gammaproteobacteria</taxon>
        <taxon>Enterobacterales</taxon>
        <taxon>Morganellaceae</taxon>
        <taxon>Xenorhabdus</taxon>
    </lineage>
</organism>
<evidence type="ECO:0000256" key="1">
    <source>
        <dbReference type="ARBA" id="ARBA00009981"/>
    </source>
</evidence>
<keyword evidence="4" id="KW-1185">Reference proteome</keyword>
<protein>
    <recommendedName>
        <fullName evidence="2">Antitoxin</fullName>
    </recommendedName>
</protein>
<comment type="function">
    <text evidence="2">Antitoxin component of a type II toxin-antitoxin (TA) system.</text>
</comment>
<evidence type="ECO:0000313" key="4">
    <source>
        <dbReference type="Proteomes" id="UP000036277"/>
    </source>
</evidence>
<name>A0A0J5FRN6_9GAMM</name>
<reference evidence="3 4" key="1">
    <citation type="submission" date="2015-06" db="EMBL/GenBank/DDBJ databases">
        <title>Draft Whole-Genome Sequence of the Entomopathogenic Bacterium Xenorhabdus khoisanae.</title>
        <authorList>
            <person name="Naidoo S."/>
            <person name="Featherston J."/>
            <person name="Gray V.M."/>
        </authorList>
    </citation>
    <scope>NUCLEOTIDE SEQUENCE [LARGE SCALE GENOMIC DNA]</scope>
    <source>
        <strain evidence="3 4">MCB</strain>
    </source>
</reference>
<evidence type="ECO:0000313" key="3">
    <source>
        <dbReference type="EMBL" id="KMJ44592.1"/>
    </source>
</evidence>
<gene>
    <name evidence="3" type="ORF">AB204_13595</name>
</gene>
<dbReference type="InterPro" id="IPR006442">
    <property type="entry name" value="Antitoxin_Phd/YefM"/>
</dbReference>
<comment type="caution">
    <text evidence="3">The sequence shown here is derived from an EMBL/GenBank/DDBJ whole genome shotgun (WGS) entry which is preliminary data.</text>
</comment>
<dbReference type="OrthoDB" id="9800503at2"/>
<comment type="similarity">
    <text evidence="1 2">Belongs to the phD/YefM antitoxin family.</text>
</comment>
<sequence length="71" mass="8066">MHEAKTHLSQLADKAVDGEIVIIAKSGKPYVRLVPINQSDRIPGGFENDVSMDDKFYEADRDIQEMFERSL</sequence>
<dbReference type="PATRIC" id="fig|880157.4.peg.2901"/>
<dbReference type="AlphaFoldDB" id="A0A0J5FRN6"/>
<dbReference type="EMBL" id="LFCV01000090">
    <property type="protein sequence ID" value="KMJ44592.1"/>
    <property type="molecule type" value="Genomic_DNA"/>
</dbReference>
<dbReference type="Pfam" id="PF02604">
    <property type="entry name" value="PhdYeFM_antitox"/>
    <property type="match status" value="1"/>
</dbReference>
<dbReference type="Gene3D" id="3.40.1620.10">
    <property type="entry name" value="YefM-like domain"/>
    <property type="match status" value="1"/>
</dbReference>
<accession>A0A0J5FRN6</accession>